<feature type="region of interest" description="Disordered" evidence="4">
    <location>
        <begin position="1"/>
        <end position="25"/>
    </location>
</feature>
<keyword evidence="2" id="KW-0238">DNA-binding</keyword>
<dbReference type="EMBL" id="CM000951">
    <property type="protein sequence ID" value="EDY61259.1"/>
    <property type="molecule type" value="Genomic_DNA"/>
</dbReference>
<keyword evidence="6" id="KW-1185">Reference proteome</keyword>
<evidence type="ECO:0000256" key="2">
    <source>
        <dbReference type="ARBA" id="ARBA00023125"/>
    </source>
</evidence>
<protein>
    <submittedName>
        <fullName evidence="5">GntR-family protein transcriptional regulator</fullName>
    </submittedName>
</protein>
<dbReference type="HOGENOM" id="CLU_2095578_0_0_11"/>
<evidence type="ECO:0000256" key="4">
    <source>
        <dbReference type="SAM" id="MobiDB-lite"/>
    </source>
</evidence>
<dbReference type="eggNOG" id="COG1802">
    <property type="taxonomic scope" value="Bacteria"/>
</dbReference>
<dbReference type="InterPro" id="IPR008920">
    <property type="entry name" value="TF_FadR/GntR_C"/>
</dbReference>
<organism evidence="5 6">
    <name type="scientific">Streptomyces sviceus (strain ATCC 29083 / DSM 924 / JCM 4929 / NBRC 13980 / NCIMB 11184 / NRRL 5439 / UC 5370)</name>
    <dbReference type="NCBI Taxonomy" id="463191"/>
    <lineage>
        <taxon>Bacteria</taxon>
        <taxon>Bacillati</taxon>
        <taxon>Actinomycetota</taxon>
        <taxon>Actinomycetes</taxon>
        <taxon>Kitasatosporales</taxon>
        <taxon>Streptomycetaceae</taxon>
        <taxon>Streptomyces</taxon>
    </lineage>
</organism>
<sequence length="116" mass="12466">MRDAERLQTAGWVDPRPSQRAFVHSPTTEKCAQLLSVRGLLETHFARGGAQHTTPGDTARLWELQQTGLTALAATDARALVEANAGNEHARIIKAIGEGATDFYCRQIAAVAGRGD</sequence>
<accession>B5I855</accession>
<evidence type="ECO:0000256" key="1">
    <source>
        <dbReference type="ARBA" id="ARBA00023015"/>
    </source>
</evidence>
<reference evidence="5" key="1">
    <citation type="submission" date="2009-10" db="EMBL/GenBank/DDBJ databases">
        <title>The genome sequence of Streptomyces sviceus strain ATCC 29083.</title>
        <authorList>
            <consortium name="The Broad Institute Genome Sequencing Platform"/>
            <consortium name="Broad Institute Microbial Sequencing Center"/>
            <person name="Fischbach M."/>
            <person name="Godfrey P."/>
            <person name="Ward D."/>
            <person name="Young S."/>
            <person name="Zeng Q."/>
            <person name="Koehrsen M."/>
            <person name="Alvarado L."/>
            <person name="Berlin A.M."/>
            <person name="Bochicchio J."/>
            <person name="Borenstein D."/>
            <person name="Chapman S.B."/>
            <person name="Chen Z."/>
            <person name="Engels R."/>
            <person name="Freedman E."/>
            <person name="Gellesch M."/>
            <person name="Goldberg J."/>
            <person name="Griggs A."/>
            <person name="Gujja S."/>
            <person name="Heilman E.R."/>
            <person name="Heiman D.I."/>
            <person name="Hepburn T.A."/>
            <person name="Howarth C."/>
            <person name="Jen D."/>
            <person name="Larson L."/>
            <person name="Lewis B."/>
            <person name="Mehta T."/>
            <person name="Park D."/>
            <person name="Pearson M."/>
            <person name="Richards J."/>
            <person name="Roberts A."/>
            <person name="Saif S."/>
            <person name="Shea T.D."/>
            <person name="Shenoy N."/>
            <person name="Sisk P."/>
            <person name="Stolte C."/>
            <person name="Sykes S.N."/>
            <person name="Thomson T."/>
            <person name="Walk T."/>
            <person name="White J."/>
            <person name="Yandava C."/>
            <person name="Straight P."/>
            <person name="Clardy J."/>
            <person name="Hung D."/>
            <person name="Kolter R."/>
            <person name="Mekalanos J."/>
            <person name="Walker S."/>
            <person name="Walsh C.T."/>
            <person name="Wieland-Brown L.C."/>
            <person name="Haas B."/>
            <person name="Nusbaum C."/>
            <person name="Birren B."/>
        </authorList>
    </citation>
    <scope>NUCLEOTIDE SEQUENCE [LARGE SCALE GENOMIC DNA]</scope>
    <source>
        <strain evidence="5">ATCC 29083</strain>
    </source>
</reference>
<dbReference type="AlphaFoldDB" id="B5I855"/>
<proteinExistence type="predicted"/>
<evidence type="ECO:0000313" key="5">
    <source>
        <dbReference type="EMBL" id="EDY61259.1"/>
    </source>
</evidence>
<evidence type="ECO:0000313" key="6">
    <source>
        <dbReference type="Proteomes" id="UP000002785"/>
    </source>
</evidence>
<dbReference type="GO" id="GO:0003677">
    <property type="term" value="F:DNA binding"/>
    <property type="evidence" value="ECO:0007669"/>
    <property type="project" value="UniProtKB-KW"/>
</dbReference>
<keyword evidence="3" id="KW-0804">Transcription</keyword>
<evidence type="ECO:0000256" key="3">
    <source>
        <dbReference type="ARBA" id="ARBA00023163"/>
    </source>
</evidence>
<dbReference type="Proteomes" id="UP000002785">
    <property type="component" value="Chromosome"/>
</dbReference>
<name>B5I855_STRX2</name>
<gene>
    <name evidence="5" type="ORF">SSEG_07864</name>
</gene>
<keyword evidence="1" id="KW-0805">Transcription regulation</keyword>
<dbReference type="RefSeq" id="WP_007385955.1">
    <property type="nucleotide sequence ID" value="NZ_CM000951.1"/>
</dbReference>
<dbReference type="Gene3D" id="1.20.120.530">
    <property type="entry name" value="GntR ligand-binding domain-like"/>
    <property type="match status" value="1"/>
</dbReference>